<dbReference type="AlphaFoldDB" id="A0A0M9G1Y6"/>
<dbReference type="GO" id="GO:0005737">
    <property type="term" value="C:cytoplasm"/>
    <property type="evidence" value="ECO:0007669"/>
    <property type="project" value="TreeGrafter"/>
</dbReference>
<keyword evidence="3" id="KW-1185">Reference proteome</keyword>
<dbReference type="OrthoDB" id="276276at2759"/>
<dbReference type="RefSeq" id="XP_015659190.1">
    <property type="nucleotide sequence ID" value="XM_015801789.1"/>
</dbReference>
<dbReference type="EMBL" id="LGTL01000007">
    <property type="protein sequence ID" value="KPA80751.1"/>
    <property type="molecule type" value="Genomic_DNA"/>
</dbReference>
<dbReference type="SUPFAM" id="SSF55811">
    <property type="entry name" value="Nudix"/>
    <property type="match status" value="1"/>
</dbReference>
<organism evidence="2 3">
    <name type="scientific">Leptomonas pyrrhocoris</name>
    <name type="common">Firebug parasite</name>
    <dbReference type="NCBI Taxonomy" id="157538"/>
    <lineage>
        <taxon>Eukaryota</taxon>
        <taxon>Discoba</taxon>
        <taxon>Euglenozoa</taxon>
        <taxon>Kinetoplastea</taxon>
        <taxon>Metakinetoplastina</taxon>
        <taxon>Trypanosomatida</taxon>
        <taxon>Trypanosomatidae</taxon>
        <taxon>Leishmaniinae</taxon>
        <taxon>Leptomonas</taxon>
    </lineage>
</organism>
<dbReference type="GeneID" id="26904497"/>
<dbReference type="InterPro" id="IPR015797">
    <property type="entry name" value="NUDIX_hydrolase-like_dom_sf"/>
</dbReference>
<evidence type="ECO:0000313" key="2">
    <source>
        <dbReference type="EMBL" id="KPA80750.1"/>
    </source>
</evidence>
<evidence type="ECO:0000259" key="1">
    <source>
        <dbReference type="PROSITE" id="PS51462"/>
    </source>
</evidence>
<sequence length="179" mass="20471">MYRPNVCCFIFNEKVEFLSCQRIKSEHYQCVQGGIEARDHDVTLAAFREIEEEIGLRPEDLTFVQEIPPPNGDAMNFAYSLSAHANLRSYGYIGQKQRVLLFYTPSANIEKVVLIPPPELHAQQEFRKVEWLPIEELTARSMPEKMHIFRAVSAVAPDLARSFLQSRGILPATLESAKY</sequence>
<proteinExistence type="predicted"/>
<dbReference type="FunFam" id="3.90.79.10:FF:000112">
    <property type="entry name" value="NUDIX hydrolase dihydroneopterin triphosphate pyrophosphohydrolase/hydrolase"/>
    <property type="match status" value="1"/>
</dbReference>
<reference evidence="2 3" key="1">
    <citation type="submission" date="2015-07" db="EMBL/GenBank/DDBJ databases">
        <title>High-quality genome of monoxenous trypanosomatid Leptomonas pyrrhocoris.</title>
        <authorList>
            <person name="Flegontov P."/>
            <person name="Butenko A."/>
            <person name="Firsov S."/>
            <person name="Vlcek C."/>
            <person name="Logacheva M.D."/>
            <person name="Field M."/>
            <person name="Filatov D."/>
            <person name="Flegontova O."/>
            <person name="Gerasimov E."/>
            <person name="Jackson A.P."/>
            <person name="Kelly S."/>
            <person name="Opperdoes F."/>
            <person name="O'Reilly A."/>
            <person name="Votypka J."/>
            <person name="Yurchenko V."/>
            <person name="Lukes J."/>
        </authorList>
    </citation>
    <scope>NUCLEOTIDE SEQUENCE [LARGE SCALE GENOMIC DNA]</scope>
    <source>
        <strain evidence="2">H10</strain>
    </source>
</reference>
<feature type="domain" description="Nudix hydrolase" evidence="1">
    <location>
        <begin position="1"/>
        <end position="154"/>
    </location>
</feature>
<evidence type="ECO:0000313" key="3">
    <source>
        <dbReference type="Proteomes" id="UP000037923"/>
    </source>
</evidence>
<dbReference type="PANTHER" id="PTHR23114">
    <property type="entry name" value="M7GPPPN-MRNA HYDROLASE"/>
    <property type="match status" value="1"/>
</dbReference>
<dbReference type="PROSITE" id="PS51462">
    <property type="entry name" value="NUDIX"/>
    <property type="match status" value="1"/>
</dbReference>
<dbReference type="RefSeq" id="XP_015659189.1">
    <property type="nucleotide sequence ID" value="XM_015801788.1"/>
</dbReference>
<dbReference type="OMA" id="FLGCQRM"/>
<protein>
    <recommendedName>
        <fullName evidence="1">Nudix hydrolase domain-containing protein</fullName>
    </recommendedName>
</protein>
<gene>
    <name evidence="2" type="ORF">ABB37_04206</name>
</gene>
<name>A0A0M9G1Y6_LEPPY</name>
<dbReference type="EMBL" id="LGTL01000007">
    <property type="protein sequence ID" value="KPA80750.1"/>
    <property type="molecule type" value="Genomic_DNA"/>
</dbReference>
<dbReference type="PANTHER" id="PTHR23114:SF17">
    <property type="entry name" value="M7GPPPN-MRNA HYDROLASE"/>
    <property type="match status" value="1"/>
</dbReference>
<accession>A0A0M9G1Y6</accession>
<dbReference type="VEuPathDB" id="TriTrypDB:LpyrH10_07_0130"/>
<dbReference type="Proteomes" id="UP000037923">
    <property type="component" value="Unassembled WGS sequence"/>
</dbReference>
<dbReference type="GO" id="GO:0000290">
    <property type="term" value="P:deadenylation-dependent decapping of nuclear-transcribed mRNA"/>
    <property type="evidence" value="ECO:0007669"/>
    <property type="project" value="TreeGrafter"/>
</dbReference>
<dbReference type="InterPro" id="IPR000086">
    <property type="entry name" value="NUDIX_hydrolase_dom"/>
</dbReference>
<dbReference type="Gene3D" id="3.90.79.10">
    <property type="entry name" value="Nucleoside Triphosphate Pyrophosphohydrolase"/>
    <property type="match status" value="1"/>
</dbReference>
<comment type="caution">
    <text evidence="2">The sequence shown here is derived from an EMBL/GenBank/DDBJ whole genome shotgun (WGS) entry which is preliminary data.</text>
</comment>
<dbReference type="Pfam" id="PF00293">
    <property type="entry name" value="NUDIX"/>
    <property type="match status" value="1"/>
</dbReference>